<dbReference type="InterPro" id="IPR007183">
    <property type="entry name" value="UPF0280"/>
</dbReference>
<comment type="similarity">
    <text evidence="1">Belongs to the UPF0280 family.</text>
</comment>
<accession>A0AA96ZX10</accession>
<sequence length="248" mass="26318">MIKCHFEWKETIVTILADSDFFVEIARKEIAACRFILENYISKNPFFKTTLETYGKDPSAPPLIQRMIEAANTFGIGPMSTVAGTIAESAVLKMKEAGAVIAVVDNGGDIALYNAGEKPLVIGIYAGKSDFKNLGFSIEPAPDILGICTSSGTVGHSISFGISDAAIIFSKNVALSDAAATALGNALTTTGAENIKKALFVIQVPGIDGAVLVEGKDIGFWGKIPEIVKAHIDYDLITKGKNVKTVNF</sequence>
<dbReference type="Proteomes" id="UP001304970">
    <property type="component" value="Chromosome"/>
</dbReference>
<keyword evidence="3" id="KW-1185">Reference proteome</keyword>
<dbReference type="PIRSF" id="PIRSF006421">
    <property type="entry name" value="UCP006421"/>
    <property type="match status" value="1"/>
</dbReference>
<dbReference type="Gene3D" id="3.10.520.10">
    <property type="entry name" value="ApbE-like domains"/>
    <property type="match status" value="1"/>
</dbReference>
<reference evidence="2 3" key="1">
    <citation type="submission" date="2023-07" db="EMBL/GenBank/DDBJ databases">
        <title>Closed genome sequence of Methanosarcinaceae archaeon Am2.</title>
        <authorList>
            <person name="Poehlein A."/>
            <person name="Protasov E."/>
            <person name="Platt K."/>
            <person name="Reeh H."/>
            <person name="Daniel R."/>
            <person name="Brune A."/>
        </authorList>
    </citation>
    <scope>NUCLEOTIDE SEQUENCE [LARGE SCALE GENOMIC DNA]</scope>
    <source>
        <strain evidence="2 3">Am2</strain>
    </source>
</reference>
<dbReference type="EMBL" id="CP131061">
    <property type="protein sequence ID" value="WNY27186.1"/>
    <property type="molecule type" value="Genomic_DNA"/>
</dbReference>
<dbReference type="HAMAP" id="MF_01079">
    <property type="entry name" value="UPF0280"/>
    <property type="match status" value="1"/>
</dbReference>
<dbReference type="AlphaFoldDB" id="A0AA96ZX10"/>
<evidence type="ECO:0000313" key="2">
    <source>
        <dbReference type="EMBL" id="WNY27186.1"/>
    </source>
</evidence>
<name>A0AA96ZX10_9EURY</name>
<dbReference type="NCBIfam" id="NF003324">
    <property type="entry name" value="PRK04334.1-4"/>
    <property type="match status" value="1"/>
</dbReference>
<protein>
    <recommendedName>
        <fullName evidence="1">UPF0280 protein MsAm2_09770</fullName>
    </recommendedName>
</protein>
<dbReference type="GeneID" id="89228396"/>
<dbReference type="SUPFAM" id="SSF143631">
    <property type="entry name" value="ApbE-like"/>
    <property type="match status" value="1"/>
</dbReference>
<proteinExistence type="inferred from homology"/>
<evidence type="ECO:0000256" key="1">
    <source>
        <dbReference type="HAMAP-Rule" id="MF_01079"/>
    </source>
</evidence>
<organism evidence="2 3">
    <name type="scientific">Methanolapillus ohkumae</name>
    <dbReference type="NCBI Taxonomy" id="3028298"/>
    <lineage>
        <taxon>Archaea</taxon>
        <taxon>Methanobacteriati</taxon>
        <taxon>Methanobacteriota</taxon>
        <taxon>Stenosarchaea group</taxon>
        <taxon>Methanomicrobia</taxon>
        <taxon>Methanosarcinales</taxon>
        <taxon>Methanosarcinaceae</taxon>
        <taxon>Methanolapillus</taxon>
    </lineage>
</organism>
<evidence type="ECO:0000313" key="3">
    <source>
        <dbReference type="Proteomes" id="UP001304970"/>
    </source>
</evidence>
<dbReference type="InterPro" id="IPR003374">
    <property type="entry name" value="ApbE-like_sf"/>
</dbReference>
<gene>
    <name evidence="2" type="ORF">MsAm2_09770</name>
</gene>
<dbReference type="RefSeq" id="WP_338097166.1">
    <property type="nucleotide sequence ID" value="NZ_CP131061.1"/>
</dbReference>
<dbReference type="InterPro" id="IPR037456">
    <property type="entry name" value="MA1715-like"/>
</dbReference>